<dbReference type="AlphaFoldDB" id="A0AA87RDT0"/>
<evidence type="ECO:0000259" key="2">
    <source>
        <dbReference type="PROSITE" id="PS51371"/>
    </source>
</evidence>
<dbReference type="InterPro" id="IPR038076">
    <property type="entry name" value="MgtE_N_sf"/>
</dbReference>
<dbReference type="Proteomes" id="UP000321749">
    <property type="component" value="Unassembled WGS sequence"/>
</dbReference>
<dbReference type="GO" id="GO:0015095">
    <property type="term" value="F:magnesium ion transmembrane transporter activity"/>
    <property type="evidence" value="ECO:0007669"/>
    <property type="project" value="InterPro"/>
</dbReference>
<accession>A0AA87RDT0</accession>
<sequence length="414" mass="44972">MDGMSAPTVFVARLAGAGVFDPAGERIGKVRDVVSVPRQDASPRVVGLVVEDRGRQRVFLSIGRVLSIGGGQLIAAAISERRFSQRGSERLLLADILGRTVTLQDGTSATLEDLSIAERGPGEWEVDELFLRKPKIGPFGKGPTTLAHWNEVRHEHDAEHDTEHLLASLDELPAADAASAMLDLPQQRMIEVAEDLSDDRLADILEEMHEDRQVEILAALEDDRVADVLDQMEPDDAADLIGHMTAERGEALLDLMDPDEAQDVRMLLSFGADTAGGLMTTEPIILASDSTVAEALALMRRHEIAPALAAAICVTLPPYEAPTGRFLGMVHFQRLLRYPPNERVGTLLDEQIEPVLVSDTAAEVTRQLAAYNLVSVPVVDAAGRLVGVVTIDDVLDHILPEDWRAQEQEEASHG</sequence>
<evidence type="ECO:0000313" key="4">
    <source>
        <dbReference type="Proteomes" id="UP000321749"/>
    </source>
</evidence>
<dbReference type="Pfam" id="PF00571">
    <property type="entry name" value="CBS"/>
    <property type="match status" value="2"/>
</dbReference>
<feature type="domain" description="CBS" evidence="2">
    <location>
        <begin position="348"/>
        <end position="407"/>
    </location>
</feature>
<organism evidence="3 4">
    <name type="scientific">Agrococcus baldri</name>
    <dbReference type="NCBI Taxonomy" id="153730"/>
    <lineage>
        <taxon>Bacteria</taxon>
        <taxon>Bacillati</taxon>
        <taxon>Actinomycetota</taxon>
        <taxon>Actinomycetes</taxon>
        <taxon>Micrococcales</taxon>
        <taxon>Microbacteriaceae</taxon>
        <taxon>Agrococcus</taxon>
    </lineage>
</organism>
<dbReference type="PROSITE" id="PS51371">
    <property type="entry name" value="CBS"/>
    <property type="match status" value="2"/>
</dbReference>
<comment type="caution">
    <text evidence="3">The sequence shown here is derived from an EMBL/GenBank/DDBJ whole genome shotgun (WGS) entry which is preliminary data.</text>
</comment>
<proteinExistence type="predicted"/>
<dbReference type="Pfam" id="PF03448">
    <property type="entry name" value="MgtE_N"/>
    <property type="match status" value="1"/>
</dbReference>
<dbReference type="SMART" id="SM00116">
    <property type="entry name" value="CBS"/>
    <property type="match status" value="2"/>
</dbReference>
<dbReference type="InterPro" id="IPR006668">
    <property type="entry name" value="Mg_transptr_MgtE_intracell_dom"/>
</dbReference>
<evidence type="ECO:0000313" key="3">
    <source>
        <dbReference type="EMBL" id="GEK78909.1"/>
    </source>
</evidence>
<dbReference type="PANTHER" id="PTHR43773:SF1">
    <property type="entry name" value="MAGNESIUM TRANSPORTER MGTE"/>
    <property type="match status" value="1"/>
</dbReference>
<keyword evidence="1" id="KW-0129">CBS domain</keyword>
<evidence type="ECO:0000256" key="1">
    <source>
        <dbReference type="PROSITE-ProRule" id="PRU00703"/>
    </source>
</evidence>
<dbReference type="InterPro" id="IPR046342">
    <property type="entry name" value="CBS_dom_sf"/>
</dbReference>
<dbReference type="InterPro" id="IPR006669">
    <property type="entry name" value="MgtE_transporter"/>
</dbReference>
<dbReference type="SUPFAM" id="SSF54631">
    <property type="entry name" value="CBS-domain pair"/>
    <property type="match status" value="1"/>
</dbReference>
<keyword evidence="4" id="KW-1185">Reference proteome</keyword>
<name>A0AA87RDT0_9MICO</name>
<dbReference type="GO" id="GO:0016020">
    <property type="term" value="C:membrane"/>
    <property type="evidence" value="ECO:0007669"/>
    <property type="project" value="InterPro"/>
</dbReference>
<dbReference type="InterPro" id="IPR000644">
    <property type="entry name" value="CBS_dom"/>
</dbReference>
<dbReference type="Pfam" id="PF26205">
    <property type="entry name" value="SH3_actinomycetes"/>
    <property type="match status" value="1"/>
</dbReference>
<gene>
    <name evidence="3" type="ORF">ABA31_02600</name>
</gene>
<dbReference type="EMBL" id="BJUU01000001">
    <property type="protein sequence ID" value="GEK78909.1"/>
    <property type="molecule type" value="Genomic_DNA"/>
</dbReference>
<protein>
    <submittedName>
        <fullName evidence="3">Magnesium transporter</fullName>
    </submittedName>
</protein>
<dbReference type="Gene3D" id="1.25.60.10">
    <property type="entry name" value="MgtE N-terminal domain-like"/>
    <property type="match status" value="1"/>
</dbReference>
<feature type="domain" description="CBS" evidence="2">
    <location>
        <begin position="279"/>
        <end position="347"/>
    </location>
</feature>
<dbReference type="CDD" id="cd04606">
    <property type="entry name" value="CBS_pair_Mg_transporter"/>
    <property type="match status" value="1"/>
</dbReference>
<reference evidence="3 4" key="1">
    <citation type="submission" date="2019-07" db="EMBL/GenBank/DDBJ databases">
        <title>Whole genome shotgun sequence of Agrococcus baldri NBRC 103055.</title>
        <authorList>
            <person name="Hosoyama A."/>
            <person name="Uohara A."/>
            <person name="Ohji S."/>
            <person name="Ichikawa N."/>
        </authorList>
    </citation>
    <scope>NUCLEOTIDE SEQUENCE [LARGE SCALE GENOMIC DNA]</scope>
    <source>
        <strain evidence="3 4">NBRC 103055</strain>
    </source>
</reference>
<dbReference type="PANTHER" id="PTHR43773">
    <property type="entry name" value="MAGNESIUM TRANSPORTER MGTE"/>
    <property type="match status" value="1"/>
</dbReference>
<dbReference type="Gene3D" id="3.10.580.10">
    <property type="entry name" value="CBS-domain"/>
    <property type="match status" value="1"/>
</dbReference>
<dbReference type="SUPFAM" id="SSF158791">
    <property type="entry name" value="MgtE N-terminal domain-like"/>
    <property type="match status" value="1"/>
</dbReference>
<dbReference type="InterPro" id="IPR058838">
    <property type="entry name" value="SH3_actinomycetes"/>
</dbReference>
<dbReference type="SMART" id="SM00924">
    <property type="entry name" value="MgtE_N"/>
    <property type="match status" value="1"/>
</dbReference>